<evidence type="ECO:0008006" key="4">
    <source>
        <dbReference type="Google" id="ProtNLM"/>
    </source>
</evidence>
<feature type="chain" id="PRO_5022701690" description="GLPGLI family protein" evidence="1">
    <location>
        <begin position="20"/>
        <end position="243"/>
    </location>
</feature>
<organism evidence="2 3">
    <name type="scientific">Pedobacter aquae</name>
    <dbReference type="NCBI Taxonomy" id="2605747"/>
    <lineage>
        <taxon>Bacteria</taxon>
        <taxon>Pseudomonadati</taxon>
        <taxon>Bacteroidota</taxon>
        <taxon>Sphingobacteriia</taxon>
        <taxon>Sphingobacteriales</taxon>
        <taxon>Sphingobacteriaceae</taxon>
        <taxon>Pedobacter</taxon>
    </lineage>
</organism>
<proteinExistence type="predicted"/>
<accession>A0A5C0VLX4</accession>
<dbReference type="RefSeq" id="WP_149074858.1">
    <property type="nucleotide sequence ID" value="NZ_CP043329.1"/>
</dbReference>
<gene>
    <name evidence="2" type="ORF">FYC62_10215</name>
</gene>
<evidence type="ECO:0000256" key="1">
    <source>
        <dbReference type="SAM" id="SignalP"/>
    </source>
</evidence>
<evidence type="ECO:0000313" key="2">
    <source>
        <dbReference type="EMBL" id="QEK51984.1"/>
    </source>
</evidence>
<keyword evidence="3" id="KW-1185">Reference proteome</keyword>
<sequence>MKKLLFSCLFIALCLTTIAQDKNAVINKIWTAVGGKQNFEKSRYIQFTFEVKRNDKIATSRNHLWDRYTGDYRFEQTTNDKKLVTLFNINTKKGKVYENGFLLSDSLNEAAVKKAYASYINDTYWLLVPFKVEDPGVNTTLIANETIDGKEYQVLNLNFDKVGLTPGDQYWLYINPANGEIEKWKYLLQNQKNASVSNWSPYVEIGNGVNLSVSKINSNNTSAINFPNTKVLQKVDKHIFTKP</sequence>
<dbReference type="Proteomes" id="UP000323653">
    <property type="component" value="Chromosome"/>
</dbReference>
<dbReference type="KEGG" id="pej:FYC62_10215"/>
<feature type="signal peptide" evidence="1">
    <location>
        <begin position="1"/>
        <end position="19"/>
    </location>
</feature>
<name>A0A5C0VLX4_9SPHI</name>
<dbReference type="EMBL" id="CP043329">
    <property type="protein sequence ID" value="QEK51984.1"/>
    <property type="molecule type" value="Genomic_DNA"/>
</dbReference>
<protein>
    <recommendedName>
        <fullName evidence="4">GLPGLI family protein</fullName>
    </recommendedName>
</protein>
<keyword evidence="1" id="KW-0732">Signal</keyword>
<dbReference type="AlphaFoldDB" id="A0A5C0VLX4"/>
<evidence type="ECO:0000313" key="3">
    <source>
        <dbReference type="Proteomes" id="UP000323653"/>
    </source>
</evidence>
<reference evidence="2 3" key="1">
    <citation type="submission" date="2019-08" db="EMBL/GenBank/DDBJ databases">
        <title>Pedobacter sp. nov., isolated from Han river, South Korea.</title>
        <authorList>
            <person name="Lee D.-H."/>
            <person name="Kim Y.-S."/>
            <person name="Hwang E.-M."/>
            <person name="Le Tran T.C."/>
            <person name="Cha C.-J."/>
        </authorList>
    </citation>
    <scope>NUCLEOTIDE SEQUENCE [LARGE SCALE GENOMIC DNA]</scope>
    <source>
        <strain evidence="2 3">CJ43</strain>
    </source>
</reference>